<comment type="caution">
    <text evidence="1">The sequence shown here is derived from an EMBL/GenBank/DDBJ whole genome shotgun (WGS) entry which is preliminary data.</text>
</comment>
<gene>
    <name evidence="1" type="ORF">F4562_001702</name>
</gene>
<sequence>MYLTTGYIGTMGYVQGGELSAERRAFRERLRLQITERFVREESGTAVAWDLRINIRSIRC</sequence>
<name>A0A7W9IDD2_9ACTN</name>
<protein>
    <submittedName>
        <fullName evidence="1">Uncharacterized protein</fullName>
    </submittedName>
</protein>
<dbReference type="Proteomes" id="UP000540685">
    <property type="component" value="Unassembled WGS sequence"/>
</dbReference>
<keyword evidence="2" id="KW-1185">Reference proteome</keyword>
<dbReference type="EMBL" id="JACHMP010000001">
    <property type="protein sequence ID" value="MBB5818640.1"/>
    <property type="molecule type" value="Genomic_DNA"/>
</dbReference>
<reference evidence="1 2" key="1">
    <citation type="submission" date="2020-08" db="EMBL/GenBank/DDBJ databases">
        <title>Sequencing the genomes of 1000 actinobacteria strains.</title>
        <authorList>
            <person name="Klenk H.-P."/>
        </authorList>
    </citation>
    <scope>NUCLEOTIDE SEQUENCE [LARGE SCALE GENOMIC DNA]</scope>
    <source>
        <strain evidence="1 2">DSM 46887</strain>
    </source>
</reference>
<organism evidence="1 2">
    <name type="scientific">Streptosporangium becharense</name>
    <dbReference type="NCBI Taxonomy" id="1816182"/>
    <lineage>
        <taxon>Bacteria</taxon>
        <taxon>Bacillati</taxon>
        <taxon>Actinomycetota</taxon>
        <taxon>Actinomycetes</taxon>
        <taxon>Streptosporangiales</taxon>
        <taxon>Streptosporangiaceae</taxon>
        <taxon>Streptosporangium</taxon>
    </lineage>
</organism>
<accession>A0A7W9IDD2</accession>
<dbReference type="AlphaFoldDB" id="A0A7W9IDD2"/>
<evidence type="ECO:0000313" key="2">
    <source>
        <dbReference type="Proteomes" id="UP000540685"/>
    </source>
</evidence>
<proteinExistence type="predicted"/>
<evidence type="ECO:0000313" key="1">
    <source>
        <dbReference type="EMBL" id="MBB5818640.1"/>
    </source>
</evidence>